<organism evidence="1">
    <name type="scientific">Gasterosteus aculeatus</name>
    <name type="common">Three-spined stickleback</name>
    <dbReference type="NCBI Taxonomy" id="69293"/>
    <lineage>
        <taxon>Eukaryota</taxon>
        <taxon>Metazoa</taxon>
        <taxon>Chordata</taxon>
        <taxon>Craniata</taxon>
        <taxon>Vertebrata</taxon>
        <taxon>Euteleostomi</taxon>
        <taxon>Actinopterygii</taxon>
        <taxon>Neopterygii</taxon>
        <taxon>Teleostei</taxon>
        <taxon>Neoteleostei</taxon>
        <taxon>Acanthomorphata</taxon>
        <taxon>Eupercaria</taxon>
        <taxon>Perciformes</taxon>
        <taxon>Cottioidei</taxon>
        <taxon>Gasterosteales</taxon>
        <taxon>Gasterosteidae</taxon>
        <taxon>Gasterosteus</taxon>
    </lineage>
</organism>
<proteinExistence type="predicted"/>
<dbReference type="Bgee" id="ENSGACG00000014963">
    <property type="expression patterns" value="Expressed in heart and 13 other cell types or tissues"/>
</dbReference>
<reference evidence="1" key="2">
    <citation type="submission" date="2024-04" db="UniProtKB">
        <authorList>
            <consortium name="Ensembl"/>
        </authorList>
    </citation>
    <scope>IDENTIFICATION</scope>
</reference>
<dbReference type="AlphaFoldDB" id="G3PQ53"/>
<name>G3PQ53_GASAC</name>
<dbReference type="InParanoid" id="G3PQ53"/>
<protein>
    <submittedName>
        <fullName evidence="1">Uncharacterized protein</fullName>
    </submittedName>
</protein>
<accession>G3PQ53</accession>
<sequence>MATMHGAIKWRTTALLVHLLNRHSHVSETPQKAFERSLQYIPTVYKSFTPCATCGAHLQTPFVRTLTRY</sequence>
<dbReference type="Ensembl" id="ENSGACT00000019776.1">
    <property type="protein sequence ID" value="ENSGACP00000019738.1"/>
    <property type="gene ID" value="ENSGACG00000014963.1"/>
</dbReference>
<reference evidence="1" key="1">
    <citation type="submission" date="2006-01" db="EMBL/GenBank/DDBJ databases">
        <authorList>
            <person name="Lindblad-Toh K."/>
            <person name="Mauceli E."/>
            <person name="Grabherr M."/>
            <person name="Chang J.L."/>
            <person name="Lander E.S."/>
        </authorList>
    </citation>
    <scope>NUCLEOTIDE SEQUENCE [LARGE SCALE GENOMIC DNA]</scope>
</reference>
<evidence type="ECO:0000313" key="1">
    <source>
        <dbReference type="Ensembl" id="ENSGACP00000019738.1"/>
    </source>
</evidence>